<name>A0ABX8SC02_9ACTN</name>
<proteinExistence type="predicted"/>
<dbReference type="Proteomes" id="UP000887023">
    <property type="component" value="Chromosome"/>
</dbReference>
<evidence type="ECO:0000313" key="1">
    <source>
        <dbReference type="EMBL" id="QXQ15328.1"/>
    </source>
</evidence>
<dbReference type="EMBL" id="CP079105">
    <property type="protein sequence ID" value="QXQ15328.1"/>
    <property type="molecule type" value="Genomic_DNA"/>
</dbReference>
<evidence type="ECO:0000313" key="2">
    <source>
        <dbReference type="Proteomes" id="UP000887023"/>
    </source>
</evidence>
<keyword evidence="2" id="KW-1185">Reference proteome</keyword>
<gene>
    <name evidence="1" type="ORF">KV203_08465</name>
</gene>
<organism evidence="1 2">
    <name type="scientific">Skermania pinensis</name>
    <dbReference type="NCBI Taxonomy" id="39122"/>
    <lineage>
        <taxon>Bacteria</taxon>
        <taxon>Bacillati</taxon>
        <taxon>Actinomycetota</taxon>
        <taxon>Actinomycetes</taxon>
        <taxon>Mycobacteriales</taxon>
        <taxon>Gordoniaceae</taxon>
        <taxon>Skermania</taxon>
    </lineage>
</organism>
<protein>
    <submittedName>
        <fullName evidence="1">Uncharacterized protein</fullName>
    </submittedName>
</protein>
<sequence>MTNPAGNIRYVRDDEGAQIIGPGAGPAASVRVFLAGGVSVVLDPLRPRVPLLVEFPDADEQAELVLRELLGDATADFRSVGTRELDLPSGDWWWGVVEWARVEWLAIWSPNRLDPQLLDIDRFRCAARAGDLADPDRCEELAAAAAEPIRMLAERAAGGRLTPVAALAVRAAVEAARDHLPGIELPDPWPESNGEPAPDRPVRARLWDVVRAVARQGQAATLGESGREPPDSVAVRRSSADWRLIPPGIVDLAEDTIVARAAGDSIEITIPALGGAARRLDPDVDDGYLMARVVGTDAMPIGQCALYPDRTIAEYRGRAVLDRPSSGTDVIDVFLVSNPRLSETDPVRRQLQRVRRCAARALVTERLASIGLVESARWGEVAALWAIVADEAAATSSDGRDRWATEAMALQIAALERAGSGRARMLRSRNPGLPEPAVDRLASPTLAELDLLGLLDAAGSGGARPGA</sequence>
<dbReference type="RefSeq" id="WP_066467919.1">
    <property type="nucleotide sequence ID" value="NZ_CBCRUZ010000001.1"/>
</dbReference>
<accession>A0ABX8SC02</accession>
<reference evidence="1" key="1">
    <citation type="submission" date="2021-07" db="EMBL/GenBank/DDBJ databases">
        <title>Candidatus Kaistella beijingensis sp. nov. isolated from a municipal wastewater treatment plant is involved in sludge foaming.</title>
        <authorList>
            <person name="Song Y."/>
            <person name="Liu S.-J."/>
        </authorList>
    </citation>
    <scope>NUCLEOTIDE SEQUENCE</scope>
    <source>
        <strain evidence="1">DSM 43998</strain>
    </source>
</reference>